<reference evidence="2 3" key="1">
    <citation type="journal article" date="2019" name="Nat. Microbiol.">
        <title>Mediterranean grassland soil C-N compound turnover is dependent on rainfall and depth, and is mediated by genomically divergent microorganisms.</title>
        <authorList>
            <person name="Diamond S."/>
            <person name="Andeer P.F."/>
            <person name="Li Z."/>
            <person name="Crits-Christoph A."/>
            <person name="Burstein D."/>
            <person name="Anantharaman K."/>
            <person name="Lane K.R."/>
            <person name="Thomas B.C."/>
            <person name="Pan C."/>
            <person name="Northen T.R."/>
            <person name="Banfield J.F."/>
        </authorList>
    </citation>
    <scope>NUCLEOTIDE SEQUENCE [LARGE SCALE GENOMIC DNA]</scope>
    <source>
        <strain evidence="2">WS_9</strain>
    </source>
</reference>
<evidence type="ECO:0000256" key="1">
    <source>
        <dbReference type="SAM" id="SignalP"/>
    </source>
</evidence>
<evidence type="ECO:0000313" key="2">
    <source>
        <dbReference type="EMBL" id="TMQ63777.1"/>
    </source>
</evidence>
<accession>A0A538TJH5</accession>
<gene>
    <name evidence="2" type="ORF">E6K79_09015</name>
</gene>
<organism evidence="2 3">
    <name type="scientific">Eiseniibacteriota bacterium</name>
    <dbReference type="NCBI Taxonomy" id="2212470"/>
    <lineage>
        <taxon>Bacteria</taxon>
        <taxon>Candidatus Eiseniibacteriota</taxon>
    </lineage>
</organism>
<dbReference type="AlphaFoldDB" id="A0A538TJH5"/>
<evidence type="ECO:0008006" key="4">
    <source>
        <dbReference type="Google" id="ProtNLM"/>
    </source>
</evidence>
<dbReference type="Proteomes" id="UP000317691">
    <property type="component" value="Unassembled WGS sequence"/>
</dbReference>
<feature type="chain" id="PRO_5022125744" description="Transporter" evidence="1">
    <location>
        <begin position="48"/>
        <end position="282"/>
    </location>
</feature>
<protein>
    <recommendedName>
        <fullName evidence="4">Transporter</fullName>
    </recommendedName>
</protein>
<proteinExistence type="predicted"/>
<name>A0A538TJH5_UNCEI</name>
<dbReference type="EMBL" id="VBOZ01000029">
    <property type="protein sequence ID" value="TMQ63777.1"/>
    <property type="molecule type" value="Genomic_DNA"/>
</dbReference>
<comment type="caution">
    <text evidence="2">The sequence shown here is derived from an EMBL/GenBank/DDBJ whole genome shotgun (WGS) entry which is preliminary data.</text>
</comment>
<sequence>MRFAPERNRCYYSSSMTLASMFRPGRLSLAALAAVILAAALARTACATPSTTFWAPSTPFVQPLGVLHVTYDTYFGSKAAYPIDLGLTMGVLPGKRLQSEIGFDLLYPSIAGSSAIDLPLVLNAKVGAPEDTYFKGQPGWSAGIFGAGLKKGFNDQNVLGAMIGKTLPRFGAASIGGYYALNKDLFRSASGKAERSGLMAGWLSPPIDVPRIDKIVLAWDLQTGKNALGATGGGAYLYFTPAIDLLIGPVFFFEDELQPGASKSLWTAQLDVDLDLLAGSKK</sequence>
<keyword evidence="1" id="KW-0732">Signal</keyword>
<feature type="signal peptide" evidence="1">
    <location>
        <begin position="1"/>
        <end position="47"/>
    </location>
</feature>
<evidence type="ECO:0000313" key="3">
    <source>
        <dbReference type="Proteomes" id="UP000317691"/>
    </source>
</evidence>